<dbReference type="GO" id="GO:0016491">
    <property type="term" value="F:oxidoreductase activity"/>
    <property type="evidence" value="ECO:0007669"/>
    <property type="project" value="UniProtKB-KW"/>
</dbReference>
<dbReference type="AlphaFoldDB" id="A0A840UR62"/>
<sequence>MSFEPKIIAFCCNWCSYAAADLAGTARMQYPHNVRIIRVMCSGMVHPEHVMDALGQGADGVMVLG</sequence>
<dbReference type="GO" id="GO:0046872">
    <property type="term" value="F:metal ion binding"/>
    <property type="evidence" value="ECO:0007669"/>
    <property type="project" value="UniProtKB-KW"/>
</dbReference>
<dbReference type="EMBL" id="JACHEO010000003">
    <property type="protein sequence ID" value="MBB5347316.1"/>
    <property type="molecule type" value="Genomic_DNA"/>
</dbReference>
<evidence type="ECO:0000256" key="3">
    <source>
        <dbReference type="ARBA" id="ARBA00023004"/>
    </source>
</evidence>
<keyword evidence="3" id="KW-0408">Iron</keyword>
<reference evidence="6 7" key="1">
    <citation type="submission" date="2020-08" db="EMBL/GenBank/DDBJ databases">
        <title>Genomic Encyclopedia of Type Strains, Phase IV (KMG-IV): sequencing the most valuable type-strain genomes for metagenomic binning, comparative biology and taxonomic classification.</title>
        <authorList>
            <person name="Goeker M."/>
        </authorList>
    </citation>
    <scope>NUCLEOTIDE SEQUENCE [LARGE SCALE GENOMIC DNA]</scope>
    <source>
        <strain evidence="6 7">DSM 28570</strain>
    </source>
</reference>
<keyword evidence="7" id="KW-1185">Reference proteome</keyword>
<dbReference type="GO" id="GO:0051536">
    <property type="term" value="F:iron-sulfur cluster binding"/>
    <property type="evidence" value="ECO:0007669"/>
    <property type="project" value="UniProtKB-KW"/>
</dbReference>
<name>A0A840UR62_9BACT</name>
<gene>
    <name evidence="6" type="ORF">HNQ81_001029</name>
</gene>
<evidence type="ECO:0000256" key="4">
    <source>
        <dbReference type="ARBA" id="ARBA00023014"/>
    </source>
</evidence>
<organism evidence="6 7">
    <name type="scientific">Desulfoprunum benzoelyticum</name>
    <dbReference type="NCBI Taxonomy" id="1506996"/>
    <lineage>
        <taxon>Bacteria</taxon>
        <taxon>Pseudomonadati</taxon>
        <taxon>Thermodesulfobacteriota</taxon>
        <taxon>Desulfobulbia</taxon>
        <taxon>Desulfobulbales</taxon>
        <taxon>Desulfobulbaceae</taxon>
        <taxon>Desulfoprunum</taxon>
    </lineage>
</organism>
<evidence type="ECO:0000256" key="2">
    <source>
        <dbReference type="ARBA" id="ARBA00023002"/>
    </source>
</evidence>
<accession>A0A840UR62</accession>
<feature type="domain" description="F420-non-reducing hydrogenase iron-sulfur subunit D" evidence="5">
    <location>
        <begin position="7"/>
        <end position="65"/>
    </location>
</feature>
<evidence type="ECO:0000259" key="5">
    <source>
        <dbReference type="Pfam" id="PF02662"/>
    </source>
</evidence>
<proteinExistence type="predicted"/>
<evidence type="ECO:0000256" key="1">
    <source>
        <dbReference type="ARBA" id="ARBA00022723"/>
    </source>
</evidence>
<dbReference type="Proteomes" id="UP000539642">
    <property type="component" value="Unassembled WGS sequence"/>
</dbReference>
<evidence type="ECO:0000313" key="6">
    <source>
        <dbReference type="EMBL" id="MBB5347316.1"/>
    </source>
</evidence>
<evidence type="ECO:0000313" key="7">
    <source>
        <dbReference type="Proteomes" id="UP000539642"/>
    </source>
</evidence>
<dbReference type="Pfam" id="PF02662">
    <property type="entry name" value="FlpD"/>
    <property type="match status" value="1"/>
</dbReference>
<keyword evidence="1" id="KW-0479">Metal-binding</keyword>
<dbReference type="InterPro" id="IPR003813">
    <property type="entry name" value="MvhD/FlpD"/>
</dbReference>
<keyword evidence="4" id="KW-0411">Iron-sulfur</keyword>
<comment type="caution">
    <text evidence="6">The sequence shown here is derived from an EMBL/GenBank/DDBJ whole genome shotgun (WGS) entry which is preliminary data.</text>
</comment>
<keyword evidence="2 6" id="KW-0560">Oxidoreductase</keyword>
<protein>
    <submittedName>
        <fullName evidence="6">F420-non-reducing hydrogenase iron-sulfur subunit</fullName>
        <ecNumber evidence="6">1.12.99.-</ecNumber>
    </submittedName>
</protein>
<dbReference type="EC" id="1.12.99.-" evidence="6"/>